<gene>
    <name evidence="3" type="ORF">CLV82_2949</name>
</gene>
<dbReference type="PROSITE" id="PS51462">
    <property type="entry name" value="NUDIX"/>
    <property type="match status" value="1"/>
</dbReference>
<dbReference type="InterPro" id="IPR020084">
    <property type="entry name" value="NUDIX_hydrolase_CS"/>
</dbReference>
<sequence>MRGISLYYIMDERVAIWDENGQPTGREALKSEAHKNGWFHPTVHIWFYTQDGRILLQQRSAKKLTYPLLWDVSVAGHISAGESIEEAAVRETAEEIGLDINFSELESIGVFKSVRKHHEELIDCEFHHTFLCLLRKPPGELKKQDEEVAALKLVPLITFAEELWGLANPGKYVPHEPAYYKTVIRQVQKRL</sequence>
<dbReference type="PROSITE" id="PS00893">
    <property type="entry name" value="NUDIX_BOX"/>
    <property type="match status" value="1"/>
</dbReference>
<dbReference type="GO" id="GO:0009240">
    <property type="term" value="P:isopentenyl diphosphate biosynthetic process"/>
    <property type="evidence" value="ECO:0007669"/>
    <property type="project" value="TreeGrafter"/>
</dbReference>
<dbReference type="GO" id="GO:0016787">
    <property type="term" value="F:hydrolase activity"/>
    <property type="evidence" value="ECO:0007669"/>
    <property type="project" value="UniProtKB-KW"/>
</dbReference>
<dbReference type="Pfam" id="PF00293">
    <property type="entry name" value="NUDIX"/>
    <property type="match status" value="1"/>
</dbReference>
<dbReference type="Gene3D" id="3.90.79.10">
    <property type="entry name" value="Nucleoside Triphosphate Pyrophosphohydrolase"/>
    <property type="match status" value="1"/>
</dbReference>
<dbReference type="Proteomes" id="UP000295468">
    <property type="component" value="Unassembled WGS sequence"/>
</dbReference>
<proteinExistence type="predicted"/>
<name>A0A4R6TN22_9FLAO</name>
<accession>A0A4R6TN22</accession>
<protein>
    <submittedName>
        <fullName evidence="3">NUDIX domain-containing protein</fullName>
    </submittedName>
</protein>
<evidence type="ECO:0000313" key="3">
    <source>
        <dbReference type="EMBL" id="TDQ29491.1"/>
    </source>
</evidence>
<evidence type="ECO:0000256" key="1">
    <source>
        <dbReference type="ARBA" id="ARBA00022801"/>
    </source>
</evidence>
<dbReference type="InterPro" id="IPR000086">
    <property type="entry name" value="NUDIX_hydrolase_dom"/>
</dbReference>
<dbReference type="GO" id="GO:0005737">
    <property type="term" value="C:cytoplasm"/>
    <property type="evidence" value="ECO:0007669"/>
    <property type="project" value="TreeGrafter"/>
</dbReference>
<dbReference type="SUPFAM" id="SSF55811">
    <property type="entry name" value="Nudix"/>
    <property type="match status" value="1"/>
</dbReference>
<dbReference type="PANTHER" id="PTHR10885:SF20">
    <property type="entry name" value="NUDIX HYDROLASE DOMAIN-CONTAINING PROTEIN"/>
    <property type="match status" value="1"/>
</dbReference>
<dbReference type="CDD" id="cd04692">
    <property type="entry name" value="NUDIX_Hydrolase"/>
    <property type="match status" value="1"/>
</dbReference>
<comment type="caution">
    <text evidence="3">The sequence shown here is derived from an EMBL/GenBank/DDBJ whole genome shotgun (WGS) entry which is preliminary data.</text>
</comment>
<dbReference type="AlphaFoldDB" id="A0A4R6TN22"/>
<evidence type="ECO:0000259" key="2">
    <source>
        <dbReference type="PROSITE" id="PS51462"/>
    </source>
</evidence>
<keyword evidence="1" id="KW-0378">Hydrolase</keyword>
<keyword evidence="4" id="KW-1185">Reference proteome</keyword>
<dbReference type="EMBL" id="SNYI01000003">
    <property type="protein sequence ID" value="TDQ29491.1"/>
    <property type="molecule type" value="Genomic_DNA"/>
</dbReference>
<dbReference type="PANTHER" id="PTHR10885">
    <property type="entry name" value="ISOPENTENYL-DIPHOSPHATE DELTA-ISOMERASE"/>
    <property type="match status" value="1"/>
</dbReference>
<dbReference type="GO" id="GO:0004452">
    <property type="term" value="F:isopentenyl-diphosphate delta-isomerase activity"/>
    <property type="evidence" value="ECO:0007669"/>
    <property type="project" value="TreeGrafter"/>
</dbReference>
<dbReference type="InterPro" id="IPR015797">
    <property type="entry name" value="NUDIX_hydrolase-like_dom_sf"/>
</dbReference>
<feature type="domain" description="Nudix hydrolase" evidence="2">
    <location>
        <begin position="38"/>
        <end position="180"/>
    </location>
</feature>
<evidence type="ECO:0000313" key="4">
    <source>
        <dbReference type="Proteomes" id="UP000295468"/>
    </source>
</evidence>
<organism evidence="3 4">
    <name type="scientific">Zeaxanthinibacter enoshimensis</name>
    <dbReference type="NCBI Taxonomy" id="392009"/>
    <lineage>
        <taxon>Bacteria</taxon>
        <taxon>Pseudomonadati</taxon>
        <taxon>Bacteroidota</taxon>
        <taxon>Flavobacteriia</taxon>
        <taxon>Flavobacteriales</taxon>
        <taxon>Flavobacteriaceae</taxon>
        <taxon>Zeaxanthinibacter</taxon>
    </lineage>
</organism>
<reference evidence="3 4" key="1">
    <citation type="submission" date="2019-03" db="EMBL/GenBank/DDBJ databases">
        <title>Genomic Encyclopedia of Archaeal and Bacterial Type Strains, Phase II (KMG-II): from individual species to whole genera.</title>
        <authorList>
            <person name="Goeker M."/>
        </authorList>
    </citation>
    <scope>NUCLEOTIDE SEQUENCE [LARGE SCALE GENOMIC DNA]</scope>
    <source>
        <strain evidence="3 4">DSM 18435</strain>
    </source>
</reference>